<evidence type="ECO:0000259" key="8">
    <source>
        <dbReference type="PROSITE" id="PS50928"/>
    </source>
</evidence>
<evidence type="ECO:0000256" key="1">
    <source>
        <dbReference type="ARBA" id="ARBA00004651"/>
    </source>
</evidence>
<evidence type="ECO:0000256" key="4">
    <source>
        <dbReference type="ARBA" id="ARBA00022692"/>
    </source>
</evidence>
<keyword evidence="10" id="KW-1185">Reference proteome</keyword>
<evidence type="ECO:0000256" key="3">
    <source>
        <dbReference type="ARBA" id="ARBA00022475"/>
    </source>
</evidence>
<dbReference type="Proteomes" id="UP000199478">
    <property type="component" value="Unassembled WGS sequence"/>
</dbReference>
<dbReference type="EMBL" id="FOYP01000001">
    <property type="protein sequence ID" value="SFR35000.1"/>
    <property type="molecule type" value="Genomic_DNA"/>
</dbReference>
<name>A0A1I6FYM7_9RHOB</name>
<proteinExistence type="inferred from homology"/>
<feature type="transmembrane region" description="Helical" evidence="7">
    <location>
        <begin position="243"/>
        <end position="262"/>
    </location>
</feature>
<dbReference type="STRING" id="390270.SAMN04488005_0743"/>
<evidence type="ECO:0000313" key="10">
    <source>
        <dbReference type="Proteomes" id="UP000199478"/>
    </source>
</evidence>
<feature type="transmembrane region" description="Helical" evidence="7">
    <location>
        <begin position="12"/>
        <end position="34"/>
    </location>
</feature>
<feature type="domain" description="ABC transmembrane type-1" evidence="8">
    <location>
        <begin position="73"/>
        <end position="262"/>
    </location>
</feature>
<dbReference type="AlphaFoldDB" id="A0A1I6FYM7"/>
<dbReference type="Pfam" id="PF00528">
    <property type="entry name" value="BPD_transp_1"/>
    <property type="match status" value="1"/>
</dbReference>
<dbReference type="PANTHER" id="PTHR43744">
    <property type="entry name" value="ABC TRANSPORTER PERMEASE PROTEIN MG189-RELATED-RELATED"/>
    <property type="match status" value="1"/>
</dbReference>
<feature type="transmembrane region" description="Helical" evidence="7">
    <location>
        <begin position="77"/>
        <end position="101"/>
    </location>
</feature>
<reference evidence="10" key="1">
    <citation type="submission" date="2016-10" db="EMBL/GenBank/DDBJ databases">
        <authorList>
            <person name="Varghese N."/>
            <person name="Submissions S."/>
        </authorList>
    </citation>
    <scope>NUCLEOTIDE SEQUENCE [LARGE SCALE GENOMIC DNA]</scope>
    <source>
        <strain evidence="10">DSM 26879</strain>
    </source>
</reference>
<evidence type="ECO:0000256" key="5">
    <source>
        <dbReference type="ARBA" id="ARBA00022989"/>
    </source>
</evidence>
<keyword evidence="3" id="KW-1003">Cell membrane</keyword>
<feature type="transmembrane region" description="Helical" evidence="7">
    <location>
        <begin position="108"/>
        <end position="133"/>
    </location>
</feature>
<protein>
    <submittedName>
        <fullName evidence="9">Multiple sugar transport system permease protein</fullName>
    </submittedName>
</protein>
<evidence type="ECO:0000256" key="2">
    <source>
        <dbReference type="ARBA" id="ARBA00022448"/>
    </source>
</evidence>
<accession>A0A1I6FYM7</accession>
<keyword evidence="9" id="KW-0762">Sugar transport</keyword>
<gene>
    <name evidence="9" type="ORF">SAMN04488005_0743</name>
</gene>
<keyword evidence="4 7" id="KW-0812">Transmembrane</keyword>
<sequence length="277" mass="30735">MAVNSKKERRGMWAAAVPMFLLALTCLYPIYFALNNALKDNRGYILDRFGMVSDPNFENFVTAWGRARFSEYFMNSVITTVGAVFVLLLVSSMAGFALAVLRFPHRKLVFVLILGALMIPVQVILVPFYQTIIATGLLNTRTGLIISYTAFFLPFSIYLMTAFYAGIPRDLTEAARIDGARFFQVWWYVMLPMGKPALLTLGILNTLYCWNDVLISLLVLQNERTLMVGITALRGEYTTNVPLLAAGIVLAAAPIVIIYLLFQRHIVAGIAAGAVKG</sequence>
<dbReference type="GO" id="GO:0055085">
    <property type="term" value="P:transmembrane transport"/>
    <property type="evidence" value="ECO:0007669"/>
    <property type="project" value="InterPro"/>
</dbReference>
<dbReference type="PROSITE" id="PS50928">
    <property type="entry name" value="ABC_TM1"/>
    <property type="match status" value="1"/>
</dbReference>
<comment type="subcellular location">
    <subcellularLocation>
        <location evidence="1 7">Cell membrane</location>
        <topology evidence="1 7">Multi-pass membrane protein</topology>
    </subcellularLocation>
</comment>
<dbReference type="PANTHER" id="PTHR43744:SF12">
    <property type="entry name" value="ABC TRANSPORTER PERMEASE PROTEIN MG189-RELATED"/>
    <property type="match status" value="1"/>
</dbReference>
<keyword evidence="2 7" id="KW-0813">Transport</keyword>
<dbReference type="InterPro" id="IPR000515">
    <property type="entry name" value="MetI-like"/>
</dbReference>
<comment type="similarity">
    <text evidence="7">Belongs to the binding-protein-dependent transport system permease family.</text>
</comment>
<evidence type="ECO:0000313" key="9">
    <source>
        <dbReference type="EMBL" id="SFR35000.1"/>
    </source>
</evidence>
<dbReference type="OrthoDB" id="9815445at2"/>
<dbReference type="GO" id="GO:0005886">
    <property type="term" value="C:plasma membrane"/>
    <property type="evidence" value="ECO:0007669"/>
    <property type="project" value="UniProtKB-SubCell"/>
</dbReference>
<organism evidence="9 10">
    <name type="scientific">Yoonia tamlensis</name>
    <dbReference type="NCBI Taxonomy" id="390270"/>
    <lineage>
        <taxon>Bacteria</taxon>
        <taxon>Pseudomonadati</taxon>
        <taxon>Pseudomonadota</taxon>
        <taxon>Alphaproteobacteria</taxon>
        <taxon>Rhodobacterales</taxon>
        <taxon>Paracoccaceae</taxon>
        <taxon>Yoonia</taxon>
    </lineage>
</organism>
<evidence type="ECO:0000256" key="7">
    <source>
        <dbReference type="RuleBase" id="RU363032"/>
    </source>
</evidence>
<dbReference type="Gene3D" id="1.10.3720.10">
    <property type="entry name" value="MetI-like"/>
    <property type="match status" value="1"/>
</dbReference>
<dbReference type="RefSeq" id="WP_090196587.1">
    <property type="nucleotide sequence ID" value="NZ_FOYP01000001.1"/>
</dbReference>
<evidence type="ECO:0000256" key="6">
    <source>
        <dbReference type="ARBA" id="ARBA00023136"/>
    </source>
</evidence>
<dbReference type="SUPFAM" id="SSF161098">
    <property type="entry name" value="MetI-like"/>
    <property type="match status" value="1"/>
</dbReference>
<keyword evidence="5 7" id="KW-1133">Transmembrane helix</keyword>
<dbReference type="InterPro" id="IPR035906">
    <property type="entry name" value="MetI-like_sf"/>
</dbReference>
<keyword evidence="6 7" id="KW-0472">Membrane</keyword>
<dbReference type="CDD" id="cd06261">
    <property type="entry name" value="TM_PBP2"/>
    <property type="match status" value="1"/>
</dbReference>
<feature type="transmembrane region" description="Helical" evidence="7">
    <location>
        <begin position="145"/>
        <end position="165"/>
    </location>
</feature>